<dbReference type="PANTHER" id="PTHR10424">
    <property type="entry name" value="VIRAL ENVELOPE PROTEIN"/>
    <property type="match status" value="1"/>
</dbReference>
<sequence length="95" mass="10587">MLFELEKMIVNISAVIENIEDNIIDAIQALQIEVYSLSQVVLQNHMALDLLLASQGDVCTVINTSCCTYIDQSGRISTDLDANIIISSWKSYEYA</sequence>
<keyword evidence="1" id="KW-1015">Disulfide bond</keyword>
<proteinExistence type="predicted"/>
<evidence type="ECO:0000256" key="1">
    <source>
        <dbReference type="ARBA" id="ARBA00023157"/>
    </source>
</evidence>
<dbReference type="InParanoid" id="A0A672TFW9"/>
<keyword evidence="3" id="KW-1185">Reference proteome</keyword>
<protein>
    <recommendedName>
        <fullName evidence="4">ERVV2 protein</fullName>
    </recommendedName>
</protein>
<dbReference type="PANTHER" id="PTHR10424:SF73">
    <property type="entry name" value="ENDOGENOUS RETROVIRUS GROUP FC1 ENV POLYPROTEIN-RELATED"/>
    <property type="match status" value="1"/>
</dbReference>
<dbReference type="Pfam" id="PF00429">
    <property type="entry name" value="TLV_coat"/>
    <property type="match status" value="1"/>
</dbReference>
<evidence type="ECO:0008006" key="4">
    <source>
        <dbReference type="Google" id="ProtNLM"/>
    </source>
</evidence>
<evidence type="ECO:0000313" key="3">
    <source>
        <dbReference type="Proteomes" id="UP000472266"/>
    </source>
</evidence>
<dbReference type="SUPFAM" id="SSF58069">
    <property type="entry name" value="Virus ectodomain"/>
    <property type="match status" value="1"/>
</dbReference>
<name>A0A672TFW9_STRHB</name>
<dbReference type="AlphaFoldDB" id="A0A672TFW9"/>
<evidence type="ECO:0000313" key="2">
    <source>
        <dbReference type="Ensembl" id="ENSSHBP00005000404.1"/>
    </source>
</evidence>
<dbReference type="GeneTree" id="ENSGT01010000222632"/>
<dbReference type="Ensembl" id="ENSSHBT00005000502.1">
    <property type="protein sequence ID" value="ENSSHBP00005000404.1"/>
    <property type="gene ID" value="ENSSHBG00005000387.1"/>
</dbReference>
<dbReference type="InterPro" id="IPR018154">
    <property type="entry name" value="TLV/ENV_coat_polyprotein"/>
</dbReference>
<reference evidence="2 3" key="1">
    <citation type="submission" date="2019-11" db="EMBL/GenBank/DDBJ databases">
        <title>Strigops habroptila (kakapo) genome, bStrHab1, primary haplotype, v2.</title>
        <authorList>
            <person name="Jarvis E.D."/>
            <person name="Howard J."/>
            <person name="Rhie A."/>
            <person name="Phillippy A."/>
            <person name="Korlach J."/>
            <person name="Digby A."/>
            <person name="Iorns D."/>
            <person name="Eason D."/>
            <person name="Robertson B."/>
            <person name="Raemaekers T."/>
            <person name="Howe K."/>
            <person name="Lewin H."/>
            <person name="Damas J."/>
            <person name="Hastie A."/>
            <person name="Tracey A."/>
            <person name="Chow W."/>
            <person name="Fedrigo O."/>
        </authorList>
    </citation>
    <scope>NUCLEOTIDE SEQUENCE [LARGE SCALE GENOMIC DNA]</scope>
</reference>
<organism evidence="2 3">
    <name type="scientific">Strigops habroptila</name>
    <name type="common">Kakapo</name>
    <dbReference type="NCBI Taxonomy" id="2489341"/>
    <lineage>
        <taxon>Eukaryota</taxon>
        <taxon>Metazoa</taxon>
        <taxon>Chordata</taxon>
        <taxon>Craniata</taxon>
        <taxon>Vertebrata</taxon>
        <taxon>Euteleostomi</taxon>
        <taxon>Archelosauria</taxon>
        <taxon>Archosauria</taxon>
        <taxon>Dinosauria</taxon>
        <taxon>Saurischia</taxon>
        <taxon>Theropoda</taxon>
        <taxon>Coelurosauria</taxon>
        <taxon>Aves</taxon>
        <taxon>Neognathae</taxon>
        <taxon>Neoaves</taxon>
        <taxon>Telluraves</taxon>
        <taxon>Australaves</taxon>
        <taxon>Psittaciformes</taxon>
        <taxon>Psittacidae</taxon>
        <taxon>Strigops</taxon>
    </lineage>
</organism>
<dbReference type="OMA" id="TYVDETH"/>
<dbReference type="Proteomes" id="UP000472266">
    <property type="component" value="Chromosome 13"/>
</dbReference>
<dbReference type="Gene3D" id="1.10.287.210">
    <property type="match status" value="1"/>
</dbReference>
<reference evidence="2" key="3">
    <citation type="submission" date="2025-09" db="UniProtKB">
        <authorList>
            <consortium name="Ensembl"/>
        </authorList>
    </citation>
    <scope>IDENTIFICATION</scope>
</reference>
<reference evidence="2" key="2">
    <citation type="submission" date="2025-08" db="UniProtKB">
        <authorList>
            <consortium name="Ensembl"/>
        </authorList>
    </citation>
    <scope>IDENTIFICATION</scope>
</reference>
<accession>A0A672TFW9</accession>